<evidence type="ECO:0000313" key="2">
    <source>
        <dbReference type="EMBL" id="KAA6399354.1"/>
    </source>
</evidence>
<reference evidence="2 3" key="1">
    <citation type="submission" date="2019-03" db="EMBL/GenBank/DDBJ databases">
        <title>Single cell metagenomics reveals metabolic interactions within the superorganism composed of flagellate Streblomastix strix and complex community of Bacteroidetes bacteria on its surface.</title>
        <authorList>
            <person name="Treitli S.C."/>
            <person name="Kolisko M."/>
            <person name="Husnik F."/>
            <person name="Keeling P."/>
            <person name="Hampl V."/>
        </authorList>
    </citation>
    <scope>NUCLEOTIDE SEQUENCE [LARGE SCALE GENOMIC DNA]</scope>
    <source>
        <strain evidence="2">ST1C</strain>
    </source>
</reference>
<evidence type="ECO:0000313" key="3">
    <source>
        <dbReference type="Proteomes" id="UP000324800"/>
    </source>
</evidence>
<feature type="non-terminal residue" evidence="2">
    <location>
        <position position="474"/>
    </location>
</feature>
<evidence type="ECO:0000256" key="1">
    <source>
        <dbReference type="SAM" id="MobiDB-lite"/>
    </source>
</evidence>
<comment type="caution">
    <text evidence="2">The sequence shown here is derived from an EMBL/GenBank/DDBJ whole genome shotgun (WGS) entry which is preliminary data.</text>
</comment>
<sequence>MPESGRISPPNQKKPQHVSPPHESKQQQLIQQQDSDSSEADEVYKQISIPDISQNKIHISGSVSVISNNSNSNNNSPVKGQSDDSGSIRSDQGIKVLDLGQKIISPNAINNRYRRLSVLLNHHYIRLLQVHSISRKLLLYQQLIRITIIRRYQQHKRKADKNYLHFHYFHQPDRNGFNLTNEELLPPKSPPSNQGPLHNSPPRSLNTSLNTSQQQSYNLSQSYQQQQQQIAQTTAQIRARAQAVLQGNPKAYPYIPPNQQGQKQRPISPPLSSNMSNNPNSFFKFNKQNQQQGSKYRQDRTNIGLGGFTGNPSSGISDPTPSFQQLLTGQEKGPSQFSNSVSQQLQQQQPSYLSSSLPTSSVQSIGPNIPFTQSQFILSTATSSQPSYSLNQNNKPQQQNQSNNSFSAPFNNPHIRSPSPASLSKEKQKSPPRHRVMSPPPSSPFDSSSTSFFRRNPSCDRQSSDHKSPPSGSQ</sequence>
<proteinExistence type="predicted"/>
<feature type="compositionally biased region" description="Low complexity" evidence="1">
    <location>
        <begin position="335"/>
        <end position="364"/>
    </location>
</feature>
<feature type="compositionally biased region" description="Polar residues" evidence="1">
    <location>
        <begin position="191"/>
        <end position="206"/>
    </location>
</feature>
<feature type="region of interest" description="Disordered" evidence="1">
    <location>
        <begin position="1"/>
        <end position="45"/>
    </location>
</feature>
<dbReference type="EMBL" id="SNRW01000770">
    <property type="protein sequence ID" value="KAA6399354.1"/>
    <property type="molecule type" value="Genomic_DNA"/>
</dbReference>
<feature type="compositionally biased region" description="Low complexity" evidence="1">
    <location>
        <begin position="207"/>
        <end position="221"/>
    </location>
</feature>
<protein>
    <submittedName>
        <fullName evidence="2">Uncharacterized protein</fullName>
    </submittedName>
</protein>
<dbReference type="AlphaFoldDB" id="A0A5J4WWD7"/>
<feature type="compositionally biased region" description="Low complexity" evidence="1">
    <location>
        <begin position="444"/>
        <end position="453"/>
    </location>
</feature>
<feature type="compositionally biased region" description="Polar residues" evidence="1">
    <location>
        <begin position="310"/>
        <end position="328"/>
    </location>
</feature>
<dbReference type="Proteomes" id="UP000324800">
    <property type="component" value="Unassembled WGS sequence"/>
</dbReference>
<feature type="region of interest" description="Disordered" evidence="1">
    <location>
        <begin position="68"/>
        <end position="89"/>
    </location>
</feature>
<feature type="compositionally biased region" description="Low complexity" evidence="1">
    <location>
        <begin position="391"/>
        <end position="413"/>
    </location>
</feature>
<organism evidence="2 3">
    <name type="scientific">Streblomastix strix</name>
    <dbReference type="NCBI Taxonomy" id="222440"/>
    <lineage>
        <taxon>Eukaryota</taxon>
        <taxon>Metamonada</taxon>
        <taxon>Preaxostyla</taxon>
        <taxon>Oxymonadida</taxon>
        <taxon>Streblomastigidae</taxon>
        <taxon>Streblomastix</taxon>
    </lineage>
</organism>
<feature type="region of interest" description="Disordered" evidence="1">
    <location>
        <begin position="177"/>
        <end position="221"/>
    </location>
</feature>
<accession>A0A5J4WWD7</accession>
<feature type="compositionally biased region" description="Polar residues" evidence="1">
    <location>
        <begin position="77"/>
        <end position="89"/>
    </location>
</feature>
<name>A0A5J4WWD7_9EUKA</name>
<feature type="compositionally biased region" description="Low complexity" evidence="1">
    <location>
        <begin position="270"/>
        <end position="295"/>
    </location>
</feature>
<gene>
    <name evidence="2" type="ORF">EZS28_005115</name>
</gene>
<feature type="region of interest" description="Disordered" evidence="1">
    <location>
        <begin position="249"/>
        <end position="366"/>
    </location>
</feature>
<feature type="compositionally biased region" description="Low complexity" evidence="1">
    <location>
        <begin position="26"/>
        <end position="35"/>
    </location>
</feature>
<feature type="region of interest" description="Disordered" evidence="1">
    <location>
        <begin position="385"/>
        <end position="474"/>
    </location>
</feature>